<evidence type="ECO:0000256" key="4">
    <source>
        <dbReference type="ARBA" id="ARBA00013858"/>
    </source>
</evidence>
<proteinExistence type="inferred from homology"/>
<accession>A0ABY3G470</accession>
<dbReference type="InterPro" id="IPR036563">
    <property type="entry name" value="MoaE_sf"/>
</dbReference>
<gene>
    <name evidence="12" type="ORF">ZA01_04525</name>
</gene>
<comment type="subunit">
    <text evidence="6">Heterotetramer of 2 MoaD subunits and 2 MoaE subunits. Also stable as homodimer. The enzyme changes between these two forms during catalysis.</text>
</comment>
<comment type="catalytic activity">
    <reaction evidence="11">
        <text>2 [molybdopterin-synthase sulfur-carrier protein]-C-terminal-Gly-aminoethanethioate + cyclic pyranopterin phosphate + H2O = molybdopterin + 2 [molybdopterin-synthase sulfur-carrier protein]-C-terminal Gly-Gly + 2 H(+)</text>
        <dbReference type="Rhea" id="RHEA:26333"/>
        <dbReference type="Rhea" id="RHEA-COMP:12202"/>
        <dbReference type="Rhea" id="RHEA-COMP:19907"/>
        <dbReference type="ChEBI" id="CHEBI:15377"/>
        <dbReference type="ChEBI" id="CHEBI:15378"/>
        <dbReference type="ChEBI" id="CHEBI:58698"/>
        <dbReference type="ChEBI" id="CHEBI:59648"/>
        <dbReference type="ChEBI" id="CHEBI:90778"/>
        <dbReference type="ChEBI" id="CHEBI:232372"/>
        <dbReference type="EC" id="2.8.1.12"/>
    </reaction>
</comment>
<dbReference type="Pfam" id="PF02391">
    <property type="entry name" value="MoaE"/>
    <property type="match status" value="1"/>
</dbReference>
<evidence type="ECO:0000256" key="2">
    <source>
        <dbReference type="ARBA" id="ARBA00005426"/>
    </source>
</evidence>
<evidence type="ECO:0000256" key="5">
    <source>
        <dbReference type="ARBA" id="ARBA00023150"/>
    </source>
</evidence>
<evidence type="ECO:0000313" key="12">
    <source>
        <dbReference type="EMBL" id="TWO26069.1"/>
    </source>
</evidence>
<evidence type="ECO:0000256" key="3">
    <source>
        <dbReference type="ARBA" id="ARBA00011950"/>
    </source>
</evidence>
<evidence type="ECO:0000256" key="10">
    <source>
        <dbReference type="ARBA" id="ARBA00032474"/>
    </source>
</evidence>
<protein>
    <recommendedName>
        <fullName evidence="4">Molybdopterin synthase catalytic subunit</fullName>
        <ecNumber evidence="3">2.8.1.12</ecNumber>
    </recommendedName>
    <alternativeName>
        <fullName evidence="9">MPT synthase subunit 2</fullName>
    </alternativeName>
    <alternativeName>
        <fullName evidence="7">Molybdenum cofactor biosynthesis protein E</fullName>
    </alternativeName>
    <alternativeName>
        <fullName evidence="8">Molybdopterin-converting factor large subunit</fullName>
    </alternativeName>
    <alternativeName>
        <fullName evidence="10">Molybdopterin-converting factor subunit 2</fullName>
    </alternativeName>
</protein>
<dbReference type="EMBL" id="VOAW01000014">
    <property type="protein sequence ID" value="TWO26069.1"/>
    <property type="molecule type" value="Genomic_DNA"/>
</dbReference>
<evidence type="ECO:0000256" key="1">
    <source>
        <dbReference type="ARBA" id="ARBA00005046"/>
    </source>
</evidence>
<dbReference type="Gene3D" id="3.90.1170.40">
    <property type="entry name" value="Molybdopterin biosynthesis MoaE subunit"/>
    <property type="match status" value="1"/>
</dbReference>
<keyword evidence="13" id="KW-1185">Reference proteome</keyword>
<evidence type="ECO:0000256" key="7">
    <source>
        <dbReference type="ARBA" id="ARBA00029745"/>
    </source>
</evidence>
<comment type="pathway">
    <text evidence="1">Cofactor biosynthesis; molybdopterin biosynthesis.</text>
</comment>
<evidence type="ECO:0000256" key="8">
    <source>
        <dbReference type="ARBA" id="ARBA00030407"/>
    </source>
</evidence>
<comment type="caution">
    <text evidence="12">The sequence shown here is derived from an EMBL/GenBank/DDBJ whole genome shotgun (WGS) entry which is preliminary data.</text>
</comment>
<organism evidence="12 13">
    <name type="scientific">Campylobacter insulaenigrae</name>
    <dbReference type="NCBI Taxonomy" id="260714"/>
    <lineage>
        <taxon>Bacteria</taxon>
        <taxon>Pseudomonadati</taxon>
        <taxon>Campylobacterota</taxon>
        <taxon>Epsilonproteobacteria</taxon>
        <taxon>Campylobacterales</taxon>
        <taxon>Campylobacteraceae</taxon>
        <taxon>Campylobacter</taxon>
    </lineage>
</organism>
<evidence type="ECO:0000313" key="13">
    <source>
        <dbReference type="Proteomes" id="UP000321614"/>
    </source>
</evidence>
<dbReference type="RefSeq" id="WP_147500792.1">
    <property type="nucleotide sequence ID" value="NZ_JANPQO010000006.1"/>
</dbReference>
<reference evidence="12 13" key="1">
    <citation type="submission" date="2019-07" db="EMBL/GenBank/DDBJ databases">
        <title>Rapid identification of Enteric Bacteria from Whole Genome Sequences (WGS) using Average Nucleotide Identity (ANI).</title>
        <authorList>
            <person name="Lane C."/>
        </authorList>
    </citation>
    <scope>NUCLEOTIDE SEQUENCE [LARGE SCALE GENOMIC DNA]</scope>
    <source>
        <strain evidence="12 13">2011D-8905</strain>
    </source>
</reference>
<dbReference type="CDD" id="cd00756">
    <property type="entry name" value="MoaE"/>
    <property type="match status" value="1"/>
</dbReference>
<dbReference type="SUPFAM" id="SSF54690">
    <property type="entry name" value="Molybdopterin synthase subunit MoaE"/>
    <property type="match status" value="1"/>
</dbReference>
<evidence type="ECO:0000256" key="9">
    <source>
        <dbReference type="ARBA" id="ARBA00030781"/>
    </source>
</evidence>
<dbReference type="PANTHER" id="PTHR23404">
    <property type="entry name" value="MOLYBDOPTERIN SYNTHASE RELATED"/>
    <property type="match status" value="1"/>
</dbReference>
<name>A0ABY3G470_9BACT</name>
<comment type="similarity">
    <text evidence="2">Belongs to the MoaE family.</text>
</comment>
<dbReference type="Proteomes" id="UP000321614">
    <property type="component" value="Unassembled WGS sequence"/>
</dbReference>
<evidence type="ECO:0000256" key="6">
    <source>
        <dbReference type="ARBA" id="ARBA00026066"/>
    </source>
</evidence>
<sequence length="153" mass="17790">MIVFELYQNSLDVTKIYAKWYEFSKDKNCGALITFCGIVRDEANIEALSFDIYEPILKKWFQNWQEKVSKDNVILMFAHSINEVKIHESSYLAGVLSKQRKLGLKLINDFVEDFKANAPIWKYDIINNQKIYAKERSLKLKGAGILGNQENKC</sequence>
<keyword evidence="5" id="KW-0501">Molybdenum cofactor biosynthesis</keyword>
<dbReference type="InterPro" id="IPR003448">
    <property type="entry name" value="Mopterin_biosynth_MoaE"/>
</dbReference>
<dbReference type="EC" id="2.8.1.12" evidence="3"/>
<evidence type="ECO:0000256" key="11">
    <source>
        <dbReference type="ARBA" id="ARBA00049878"/>
    </source>
</evidence>